<dbReference type="InterPro" id="IPR027728">
    <property type="entry name" value="Topless_fam"/>
</dbReference>
<feature type="domain" description="CTLH" evidence="5">
    <location>
        <begin position="78"/>
        <end position="134"/>
    </location>
</feature>
<keyword evidence="7" id="KW-1185">Reference proteome</keyword>
<evidence type="ECO:0000313" key="7">
    <source>
        <dbReference type="Proteomes" id="UP000306102"/>
    </source>
</evidence>
<dbReference type="InterPro" id="IPR036322">
    <property type="entry name" value="WD40_repeat_dom_sf"/>
</dbReference>
<gene>
    <name evidence="6" type="ORF">TEA_019680</name>
</gene>
<evidence type="ECO:0000259" key="5">
    <source>
        <dbReference type="PROSITE" id="PS50897"/>
    </source>
</evidence>
<dbReference type="InterPro" id="IPR006595">
    <property type="entry name" value="CTLH_C"/>
</dbReference>
<dbReference type="AlphaFoldDB" id="A0A4S4EDD6"/>
<dbReference type="PROSITE" id="PS50897">
    <property type="entry name" value="CTLH"/>
    <property type="match status" value="1"/>
</dbReference>
<dbReference type="SMART" id="SM00320">
    <property type="entry name" value="WD40"/>
    <property type="match status" value="5"/>
</dbReference>
<evidence type="ECO:0000256" key="2">
    <source>
        <dbReference type="ARBA" id="ARBA00022737"/>
    </source>
</evidence>
<comment type="caution">
    <text evidence="6">The sequence shown here is derived from an EMBL/GenBank/DDBJ whole genome shotgun (WGS) entry which is preliminary data.</text>
</comment>
<dbReference type="InterPro" id="IPR054532">
    <property type="entry name" value="TPL_SMU1_LisH-like"/>
</dbReference>
<reference evidence="6 7" key="1">
    <citation type="journal article" date="2018" name="Proc. Natl. Acad. Sci. U.S.A.">
        <title>Draft genome sequence of Camellia sinensis var. sinensis provides insights into the evolution of the tea genome and tea quality.</title>
        <authorList>
            <person name="Wei C."/>
            <person name="Yang H."/>
            <person name="Wang S."/>
            <person name="Zhao J."/>
            <person name="Liu C."/>
            <person name="Gao L."/>
            <person name="Xia E."/>
            <person name="Lu Y."/>
            <person name="Tai Y."/>
            <person name="She G."/>
            <person name="Sun J."/>
            <person name="Cao H."/>
            <person name="Tong W."/>
            <person name="Gao Q."/>
            <person name="Li Y."/>
            <person name="Deng W."/>
            <person name="Jiang X."/>
            <person name="Wang W."/>
            <person name="Chen Q."/>
            <person name="Zhang S."/>
            <person name="Li H."/>
            <person name="Wu J."/>
            <person name="Wang P."/>
            <person name="Li P."/>
            <person name="Shi C."/>
            <person name="Zheng F."/>
            <person name="Jian J."/>
            <person name="Huang B."/>
            <person name="Shan D."/>
            <person name="Shi M."/>
            <person name="Fang C."/>
            <person name="Yue Y."/>
            <person name="Li F."/>
            <person name="Li D."/>
            <person name="Wei S."/>
            <person name="Han B."/>
            <person name="Jiang C."/>
            <person name="Yin Y."/>
            <person name="Xia T."/>
            <person name="Zhang Z."/>
            <person name="Bennetzen J.L."/>
            <person name="Zhao S."/>
            <person name="Wan X."/>
        </authorList>
    </citation>
    <scope>NUCLEOTIDE SEQUENCE [LARGE SCALE GENOMIC DNA]</scope>
    <source>
        <strain evidence="7">cv. Shuchazao</strain>
        <tissue evidence="6">Leaf</tissue>
    </source>
</reference>
<dbReference type="PROSITE" id="PS50082">
    <property type="entry name" value="WD_REPEATS_2"/>
    <property type="match status" value="1"/>
</dbReference>
<dbReference type="InterPro" id="IPR015943">
    <property type="entry name" value="WD40/YVTN_repeat-like_dom_sf"/>
</dbReference>
<protein>
    <recommendedName>
        <fullName evidence="5">CTLH domain-containing protein</fullName>
    </recommendedName>
</protein>
<name>A0A4S4EDD6_CAMSN</name>
<proteinExistence type="predicted"/>
<dbReference type="InterPro" id="IPR001680">
    <property type="entry name" value="WD40_rpt"/>
</dbReference>
<evidence type="ECO:0000256" key="3">
    <source>
        <dbReference type="PROSITE-ProRule" id="PRU00221"/>
    </source>
</evidence>
<dbReference type="Pfam" id="PF17814">
    <property type="entry name" value="LisH_TPL"/>
    <property type="match status" value="1"/>
</dbReference>
<keyword evidence="1 3" id="KW-0853">WD repeat</keyword>
<evidence type="ECO:0000256" key="1">
    <source>
        <dbReference type="ARBA" id="ARBA00022574"/>
    </source>
</evidence>
<dbReference type="PANTHER" id="PTHR44083:SF22">
    <property type="entry name" value="PROTEIN TPR3-LIKE"/>
    <property type="match status" value="1"/>
</dbReference>
<dbReference type="GO" id="GO:0006355">
    <property type="term" value="P:regulation of DNA-templated transcription"/>
    <property type="evidence" value="ECO:0007669"/>
    <property type="project" value="InterPro"/>
</dbReference>
<feature type="signal peptide" evidence="4">
    <location>
        <begin position="1"/>
        <end position="16"/>
    </location>
</feature>
<dbReference type="Pfam" id="PF00400">
    <property type="entry name" value="WD40"/>
    <property type="match status" value="1"/>
</dbReference>
<dbReference type="InterPro" id="IPR054080">
    <property type="entry name" value="TPR1-like_2nd"/>
</dbReference>
<accession>A0A4S4EDD6</accession>
<feature type="chain" id="PRO_5020309666" description="CTLH domain-containing protein" evidence="4">
    <location>
        <begin position="17"/>
        <end position="759"/>
    </location>
</feature>
<keyword evidence="4" id="KW-0732">Signal</keyword>
<evidence type="ECO:0000256" key="4">
    <source>
        <dbReference type="SAM" id="SignalP"/>
    </source>
</evidence>
<dbReference type="PROSITE" id="PS50896">
    <property type="entry name" value="LISH"/>
    <property type="match status" value="1"/>
</dbReference>
<feature type="repeat" description="WD" evidence="3">
    <location>
        <begin position="640"/>
        <end position="674"/>
    </location>
</feature>
<dbReference type="SMART" id="SM00667">
    <property type="entry name" value="LisH"/>
    <property type="match status" value="1"/>
</dbReference>
<dbReference type="PANTHER" id="PTHR44083">
    <property type="entry name" value="TOPLESS-RELATED PROTEIN 1-RELATED"/>
    <property type="match status" value="1"/>
</dbReference>
<keyword evidence="2" id="KW-0677">Repeat</keyword>
<dbReference type="InterPro" id="IPR006594">
    <property type="entry name" value="LisH"/>
</dbReference>
<dbReference type="Proteomes" id="UP000306102">
    <property type="component" value="Unassembled WGS sequence"/>
</dbReference>
<sequence>MCFALYLSLLFSAIEANGFVYCIFKFQIGSEEVNMIKSEQETKNLKLKRDLIFLILQFLNEEKYTESLHKLEWESGCFFNMNYFEELIIDGNWDEMERYLSGFTKLDDNYSRKIFFELRKYKYLEALDRRDHVAATTIFVNELKVFLAFNQDVFNDLTKLLTLDDFRENKQLASYINATYARSKMLVWFRDLIKANVVFHDRLNFPNLADSRLRNLINQSQSSSSNVRSTASNLANRSTSQLGGFLTVASNVPSQPIVPDQSPYNMWMHSQPTVNHPAVSGGTMAPPNEPSLKGHDGITKTMPSGSADRMKQMVCNLDGCASPMLSKTDELPRTVTRTLNQGSRVVTMNFHPVLPTLLLAGTDVGDIGLWEVGSREKLVSLSFQIWNIVSISTLLKVWDVITGANLFTFEGHEAPVFCVCPHVEENFHAFFMWYKPKWGDPPVEWVEKRSIQQINYKRLQKHSFGIVQFDMTKDCFLAAGDDYVIKFWEMDSEDLLATSDAGGDLPNGDQRSSEDVPKTIEVLKSTKTSKIKEISEPAQLQSLLLPSSVKMAKAKPCFALSKNDSYLISTSGGQVSLFSIATFKVSYDFQMLWFGFKQWRFSYVADVAFYPHDNNIIAIGMDDSTVLIYDTRANEVKSILKGHSKPITLNRCCPRAKGNLLVSAGEDDQIIVWQCNKWISKKSSFMQLPTGTATKKLLEIEWPVPKMSALISHATFSCNSQLVYAAFLDGTVCIFYASNLRPRCLINSTAYLPSNTRYY</sequence>
<evidence type="ECO:0000313" key="6">
    <source>
        <dbReference type="EMBL" id="THG13746.1"/>
    </source>
</evidence>
<dbReference type="SUPFAM" id="SSF50978">
    <property type="entry name" value="WD40 repeat-like"/>
    <property type="match status" value="1"/>
</dbReference>
<dbReference type="Pfam" id="PF21889">
    <property type="entry name" value="TPR1-like_2nd"/>
    <property type="match status" value="1"/>
</dbReference>
<dbReference type="EMBL" id="SDRB02005723">
    <property type="protein sequence ID" value="THG13746.1"/>
    <property type="molecule type" value="Genomic_DNA"/>
</dbReference>
<dbReference type="Gene3D" id="2.130.10.10">
    <property type="entry name" value="YVTN repeat-like/Quinoprotein amine dehydrogenase"/>
    <property type="match status" value="2"/>
</dbReference>
<organism evidence="6 7">
    <name type="scientific">Camellia sinensis var. sinensis</name>
    <name type="common">China tea</name>
    <dbReference type="NCBI Taxonomy" id="542762"/>
    <lineage>
        <taxon>Eukaryota</taxon>
        <taxon>Viridiplantae</taxon>
        <taxon>Streptophyta</taxon>
        <taxon>Embryophyta</taxon>
        <taxon>Tracheophyta</taxon>
        <taxon>Spermatophyta</taxon>
        <taxon>Magnoliopsida</taxon>
        <taxon>eudicotyledons</taxon>
        <taxon>Gunneridae</taxon>
        <taxon>Pentapetalae</taxon>
        <taxon>asterids</taxon>
        <taxon>Ericales</taxon>
        <taxon>Theaceae</taxon>
        <taxon>Camellia</taxon>
    </lineage>
</organism>
<dbReference type="STRING" id="542762.A0A4S4EDD6"/>
<dbReference type="SMART" id="SM00668">
    <property type="entry name" value="CTLH"/>
    <property type="match status" value="1"/>
</dbReference>